<dbReference type="RefSeq" id="WP_206767440.1">
    <property type="nucleotide sequence ID" value="NZ_JAOZFC020000001.1"/>
</dbReference>
<dbReference type="PANTHER" id="PTHR11851:SF186">
    <property type="entry name" value="INACTIVE METALLOPROTEASE YMFF-RELATED"/>
    <property type="match status" value="1"/>
</dbReference>
<name>A0ABT6D8L6_9LACO</name>
<sequence length="422" mass="46932">MSVTTVTVQPGVFLHILPTQQFATTRILINFTRQHDVASLGGRVLASNMLETASQKYPSQTALARVLSDLYGASFGTDVLKTGALHTLRLRMTLVHDDFATDSQSLLRDGFAFIREMMCNPLGDAAHGFDPTVFERQREIALDEIAGLQEEKPFYAARQAINAYFTDPVQAVPAYGTTEILEKVSPKDAWDAWQDTMAHDRVDIIVLGDVDTATVEQAVAQLPLEPRAIAGNPYYEQELFPAVKRTVELDKVNQARLILAYQLKLEQTDRFQGFVFNALFGGLAVSRLFMNVRETAGLAYSIYSDYNPYTGLLMVESGVDHGKLVEAEDRIDAELTRLQTELVGDDELNMIKRLMKADYVVSLDQPGRITERVQNQELIGYHTTPEEWLAAVDAVSAEQVQQVARAVTKQLHYELVGGKANG</sequence>
<proteinExistence type="predicted"/>
<dbReference type="InterPro" id="IPR011249">
    <property type="entry name" value="Metalloenz_LuxS/M16"/>
</dbReference>
<feature type="domain" description="Peptidase M16 C-terminal" evidence="1">
    <location>
        <begin position="184"/>
        <end position="354"/>
    </location>
</feature>
<reference evidence="2" key="1">
    <citation type="submission" date="2023-03" db="EMBL/GenBank/DDBJ databases">
        <title>Comparative genomics of Weissella fermenti BK2, and weissella type species.</title>
        <authorList>
            <person name="Lee J.K."/>
            <person name="Baek J.H."/>
            <person name="Kim J.M."/>
            <person name="Choi D.G."/>
            <person name="Jeon C.O."/>
        </authorList>
    </citation>
    <scope>NUCLEOTIDE SEQUENCE</scope>
    <source>
        <strain evidence="2">BK2</strain>
    </source>
</reference>
<dbReference type="Pfam" id="PF05193">
    <property type="entry name" value="Peptidase_M16_C"/>
    <property type="match status" value="1"/>
</dbReference>
<comment type="caution">
    <text evidence="2">The sequence shown here is derived from an EMBL/GenBank/DDBJ whole genome shotgun (WGS) entry which is preliminary data.</text>
</comment>
<dbReference type="EMBL" id="JAOZFC020000001">
    <property type="protein sequence ID" value="MDF9300047.1"/>
    <property type="molecule type" value="Genomic_DNA"/>
</dbReference>
<evidence type="ECO:0000313" key="2">
    <source>
        <dbReference type="EMBL" id="MDF9300047.1"/>
    </source>
</evidence>
<dbReference type="NCBIfam" id="NF047422">
    <property type="entry name" value="YfmF_fam"/>
    <property type="match status" value="1"/>
</dbReference>
<organism evidence="2 3">
    <name type="scientific">Weissella fermenti</name>
    <dbReference type="NCBI Taxonomy" id="2987699"/>
    <lineage>
        <taxon>Bacteria</taxon>
        <taxon>Bacillati</taxon>
        <taxon>Bacillota</taxon>
        <taxon>Bacilli</taxon>
        <taxon>Lactobacillales</taxon>
        <taxon>Lactobacillaceae</taxon>
        <taxon>Weissella</taxon>
    </lineage>
</organism>
<dbReference type="PANTHER" id="PTHR11851">
    <property type="entry name" value="METALLOPROTEASE"/>
    <property type="match status" value="1"/>
</dbReference>
<dbReference type="InterPro" id="IPR050361">
    <property type="entry name" value="MPP/UQCRC_Complex"/>
</dbReference>
<gene>
    <name evidence="2" type="ORF">OIT47_007175</name>
</gene>
<keyword evidence="3" id="KW-1185">Reference proteome</keyword>
<dbReference type="SUPFAM" id="SSF63411">
    <property type="entry name" value="LuxS/MPP-like metallohydrolase"/>
    <property type="match status" value="2"/>
</dbReference>
<dbReference type="Proteomes" id="UP001146336">
    <property type="component" value="Unassembled WGS sequence"/>
</dbReference>
<evidence type="ECO:0000313" key="3">
    <source>
        <dbReference type="Proteomes" id="UP001146336"/>
    </source>
</evidence>
<evidence type="ECO:0000259" key="1">
    <source>
        <dbReference type="Pfam" id="PF05193"/>
    </source>
</evidence>
<dbReference type="Gene3D" id="3.30.830.10">
    <property type="entry name" value="Metalloenzyme, LuxS/M16 peptidase-like"/>
    <property type="match status" value="2"/>
</dbReference>
<accession>A0ABT6D8L6</accession>
<protein>
    <submittedName>
        <fullName evidence="2">Pitrilysin family protein</fullName>
    </submittedName>
</protein>
<dbReference type="InterPro" id="IPR007863">
    <property type="entry name" value="Peptidase_M16_C"/>
</dbReference>